<comment type="caution">
    <text evidence="14">The sequence shown here is derived from an EMBL/GenBank/DDBJ whole genome shotgun (WGS) entry which is preliminary data.</text>
</comment>
<keyword evidence="7" id="KW-0325">Glycoprotein</keyword>
<keyword evidence="4" id="KW-0256">Endoplasmic reticulum</keyword>
<evidence type="ECO:0000256" key="8">
    <source>
        <dbReference type="ARBA" id="ARBA00061226"/>
    </source>
</evidence>
<feature type="compositionally biased region" description="Low complexity" evidence="11">
    <location>
        <begin position="682"/>
        <end position="721"/>
    </location>
</feature>
<feature type="compositionally biased region" description="Basic and acidic residues" evidence="11">
    <location>
        <begin position="637"/>
        <end position="652"/>
    </location>
</feature>
<evidence type="ECO:0000256" key="11">
    <source>
        <dbReference type="SAM" id="MobiDB-lite"/>
    </source>
</evidence>
<dbReference type="AlphaFoldDB" id="A0A8H7VPS4"/>
<dbReference type="Proteomes" id="UP000646827">
    <property type="component" value="Unassembled WGS sequence"/>
</dbReference>
<feature type="region of interest" description="Disordered" evidence="11">
    <location>
        <begin position="594"/>
        <end position="735"/>
    </location>
</feature>
<dbReference type="InterPro" id="IPR012919">
    <property type="entry name" value="SUN_dom"/>
</dbReference>
<dbReference type="EMBL" id="JAEPRB010000080">
    <property type="protein sequence ID" value="KAG2222534.1"/>
    <property type="molecule type" value="Genomic_DNA"/>
</dbReference>
<evidence type="ECO:0000256" key="10">
    <source>
        <dbReference type="ARBA" id="ARBA00075366"/>
    </source>
</evidence>
<feature type="compositionally biased region" description="Polar residues" evidence="11">
    <location>
        <begin position="570"/>
        <end position="583"/>
    </location>
</feature>
<feature type="region of interest" description="Disordered" evidence="11">
    <location>
        <begin position="166"/>
        <end position="191"/>
    </location>
</feature>
<evidence type="ECO:0000256" key="6">
    <source>
        <dbReference type="ARBA" id="ARBA00023136"/>
    </source>
</evidence>
<keyword evidence="3" id="KW-0732">Signal</keyword>
<dbReference type="GO" id="GO:0034975">
    <property type="term" value="P:protein folding in endoplasmic reticulum"/>
    <property type="evidence" value="ECO:0007669"/>
    <property type="project" value="TreeGrafter"/>
</dbReference>
<dbReference type="OrthoDB" id="266334at2759"/>
<dbReference type="PROSITE" id="PS51469">
    <property type="entry name" value="SUN"/>
    <property type="match status" value="1"/>
</dbReference>
<evidence type="ECO:0000256" key="9">
    <source>
        <dbReference type="ARBA" id="ARBA00064635"/>
    </source>
</evidence>
<organism evidence="14 15">
    <name type="scientific">Circinella minor</name>
    <dbReference type="NCBI Taxonomy" id="1195481"/>
    <lineage>
        <taxon>Eukaryota</taxon>
        <taxon>Fungi</taxon>
        <taxon>Fungi incertae sedis</taxon>
        <taxon>Mucoromycota</taxon>
        <taxon>Mucoromycotina</taxon>
        <taxon>Mucoromycetes</taxon>
        <taxon>Mucorales</taxon>
        <taxon>Lichtheimiaceae</taxon>
        <taxon>Circinella</taxon>
    </lineage>
</organism>
<feature type="domain" description="SUN" evidence="13">
    <location>
        <begin position="249"/>
        <end position="411"/>
    </location>
</feature>
<dbReference type="GO" id="GO:0005789">
    <property type="term" value="C:endoplasmic reticulum membrane"/>
    <property type="evidence" value="ECO:0007669"/>
    <property type="project" value="UniProtKB-SubCell"/>
</dbReference>
<dbReference type="InterPro" id="IPR045120">
    <property type="entry name" value="Suco/Slp1-like"/>
</dbReference>
<name>A0A8H7VPS4_9FUNG</name>
<evidence type="ECO:0000256" key="7">
    <source>
        <dbReference type="ARBA" id="ARBA00023180"/>
    </source>
</evidence>
<evidence type="ECO:0000256" key="2">
    <source>
        <dbReference type="ARBA" id="ARBA00022692"/>
    </source>
</evidence>
<dbReference type="PANTHER" id="PTHR12953">
    <property type="entry name" value="MEMBRANE PROTEIN CH1 RELATED"/>
    <property type="match status" value="1"/>
</dbReference>
<evidence type="ECO:0000313" key="15">
    <source>
        <dbReference type="Proteomes" id="UP000646827"/>
    </source>
</evidence>
<feature type="region of interest" description="Disordered" evidence="11">
    <location>
        <begin position="900"/>
        <end position="961"/>
    </location>
</feature>
<evidence type="ECO:0000259" key="13">
    <source>
        <dbReference type="PROSITE" id="PS51469"/>
    </source>
</evidence>
<feature type="compositionally biased region" description="Acidic residues" evidence="11">
    <location>
        <begin position="479"/>
        <end position="489"/>
    </location>
</feature>
<evidence type="ECO:0000313" key="14">
    <source>
        <dbReference type="EMBL" id="KAG2222534.1"/>
    </source>
</evidence>
<feature type="compositionally biased region" description="Basic and acidic residues" evidence="11">
    <location>
        <begin position="66"/>
        <end position="76"/>
    </location>
</feature>
<comment type="similarity">
    <text evidence="8">Belongs to the SLP1 family.</text>
</comment>
<sequence>MCPAFQQSDLDSFQALFPDVSILSGLGHDADFNLLYPPIPSLLDSTKQQQQQVGSTHGAELATLEEQQRQQQRADNEPSSSPQLVINQPRGDAASTPIITINSNNKDINNQYTSTSDTKSSSSSTFSTISSTTQQQQQQQQQRPGTDNDNEGGLLLSFEEVRERVLQKEKNDRWSSSTNSNKKRAGGGNLGHMIDSVDGGFADDFGAMFEVGQGPPAANIYAEDEYIEPSRGGNPPASATGNAPIQQDQHQQQKSKPSKITNVPIKSLKERFNYASIDCAATVRGANKEAKGAQSILYESKDQYLLNKCSANKYVIINLCEPVLIDTIVMANFEFFSSTFNEFRVYVADRYPTNDWKLLGQWQARNTRDLQVFKVKNRFGWFENIKIEFLSHYGHEYYCPLSLVRVHGMTMMEYYFLVEGPEDGEHHDLEGEFLWPSEVRDEIIHPNIDSVKDTSPIIPEQEDDHNVNDDPPAILPVNDVDESEDDEDTVDVHEKKMREDEHHQRQVDDLADKEDSQDLFSTPAITLSDDLIKNEPSTTGIIEELTSTESESELTMHVPSNSIISQSSSTVNTPAITTDTPSILPTEEVVVSQVSGDNDALSSSSLSSHIQASNVPDDPSSRIHFDGSNSALTGTEEPLHKDSSTTIPEEHQSAPSSPSVSGPSENENHSNSSPGMSNTIPTANTATSSSSGSGNTMGANVGSSTNTASSSSTDDSFPASNRAIPKPSNIHKDSSYTQESIYKTIMKRLNALELNATLSQRYLDEQNKMLNNVFMNMEKRHQDQIFTLLGRLNDTASTRIDGMKRRYEQAYDELQQLSENNMKEMTAKMTLMADQIAFQRRVSMAQLVIVVMLFVFVALSRGTLSILSPIMEAQAQERKRRESADAQALLEVAPLPTKKTPSPPILAITPESLPSSPRQQEVAGEEHEIRPRANSLFRENIPRPRRRWSDNGSTNSTLDVEPTFITSSPAIRFMRRRNSSSDAALVPTL</sequence>
<keyword evidence="15" id="KW-1185">Reference proteome</keyword>
<feature type="compositionally biased region" description="Basic and acidic residues" evidence="11">
    <location>
        <begin position="490"/>
        <end position="515"/>
    </location>
</feature>
<dbReference type="Pfam" id="PF07738">
    <property type="entry name" value="Sad1_UNC"/>
    <property type="match status" value="1"/>
</dbReference>
<evidence type="ECO:0000256" key="1">
    <source>
        <dbReference type="ARBA" id="ARBA00004115"/>
    </source>
</evidence>
<accession>A0A8H7VPS4</accession>
<protein>
    <recommendedName>
        <fullName evidence="10">SUN-like protein 1</fullName>
    </recommendedName>
</protein>
<keyword evidence="5 12" id="KW-1133">Transmembrane helix</keyword>
<evidence type="ECO:0000256" key="3">
    <source>
        <dbReference type="ARBA" id="ARBA00022729"/>
    </source>
</evidence>
<feature type="region of interest" description="Disordered" evidence="11">
    <location>
        <begin position="450"/>
        <end position="515"/>
    </location>
</feature>
<feature type="compositionally biased region" description="Low complexity" evidence="11">
    <location>
        <begin position="653"/>
        <end position="675"/>
    </location>
</feature>
<feature type="transmembrane region" description="Helical" evidence="12">
    <location>
        <begin position="847"/>
        <end position="871"/>
    </location>
</feature>
<comment type="subcellular location">
    <subcellularLocation>
        <location evidence="1">Endoplasmic reticulum membrane</location>
        <topology evidence="1">Single-pass type I membrane protein</topology>
    </subcellularLocation>
</comment>
<feature type="compositionally biased region" description="Polar residues" evidence="11">
    <location>
        <begin position="950"/>
        <end position="961"/>
    </location>
</feature>
<keyword evidence="6 12" id="KW-0472">Membrane</keyword>
<feature type="region of interest" description="Disordered" evidence="11">
    <location>
        <begin position="565"/>
        <end position="584"/>
    </location>
</feature>
<comment type="subunit">
    <text evidence="9">Interacts with EMP65.</text>
</comment>
<feature type="region of interest" description="Disordered" evidence="11">
    <location>
        <begin position="227"/>
        <end position="262"/>
    </location>
</feature>
<feature type="compositionally biased region" description="Low complexity" evidence="11">
    <location>
        <begin position="111"/>
        <end position="142"/>
    </location>
</feature>
<evidence type="ECO:0000256" key="4">
    <source>
        <dbReference type="ARBA" id="ARBA00022824"/>
    </source>
</evidence>
<dbReference type="FunFam" id="2.60.120.260:FF:000099">
    <property type="entry name" value="Uncharacterized protein, isoform C"/>
    <property type="match status" value="1"/>
</dbReference>
<reference evidence="14 15" key="1">
    <citation type="submission" date="2020-12" db="EMBL/GenBank/DDBJ databases">
        <title>Metabolic potential, ecology and presence of endohyphal bacteria is reflected in genomic diversity of Mucoromycotina.</title>
        <authorList>
            <person name="Muszewska A."/>
            <person name="Okrasinska A."/>
            <person name="Steczkiewicz K."/>
            <person name="Drgas O."/>
            <person name="Orlowska M."/>
            <person name="Perlinska-Lenart U."/>
            <person name="Aleksandrzak-Piekarczyk T."/>
            <person name="Szatraj K."/>
            <person name="Zielenkiewicz U."/>
            <person name="Pilsyk S."/>
            <person name="Malc E."/>
            <person name="Mieczkowski P."/>
            <person name="Kruszewska J.S."/>
            <person name="Biernat P."/>
            <person name="Pawlowska J."/>
        </authorList>
    </citation>
    <scope>NUCLEOTIDE SEQUENCE [LARGE SCALE GENOMIC DNA]</scope>
    <source>
        <strain evidence="14 15">CBS 142.35</strain>
    </source>
</reference>
<evidence type="ECO:0000256" key="5">
    <source>
        <dbReference type="ARBA" id="ARBA00022989"/>
    </source>
</evidence>
<keyword evidence="2 12" id="KW-0812">Transmembrane</keyword>
<feature type="region of interest" description="Disordered" evidence="11">
    <location>
        <begin position="65"/>
        <end position="153"/>
    </location>
</feature>
<feature type="compositionally biased region" description="Polar residues" evidence="11">
    <location>
        <begin position="77"/>
        <end position="86"/>
    </location>
</feature>
<feature type="compositionally biased region" description="Polar residues" evidence="11">
    <location>
        <begin position="97"/>
        <end position="110"/>
    </location>
</feature>
<evidence type="ECO:0000256" key="12">
    <source>
        <dbReference type="SAM" id="Phobius"/>
    </source>
</evidence>
<gene>
    <name evidence="14" type="ORF">INT45_002665</name>
</gene>
<dbReference type="Gene3D" id="2.60.120.260">
    <property type="entry name" value="Galactose-binding domain-like"/>
    <property type="match status" value="1"/>
</dbReference>
<proteinExistence type="inferred from homology"/>
<dbReference type="PANTHER" id="PTHR12953:SF0">
    <property type="entry name" value="SUN DOMAIN-CONTAINING OSSIFICATION FACTOR"/>
    <property type="match status" value="1"/>
</dbReference>